<dbReference type="Proteomes" id="UP000191691">
    <property type="component" value="Unassembled WGS sequence"/>
</dbReference>
<dbReference type="EMBL" id="MOOB01000300">
    <property type="protein sequence ID" value="OQE60739.1"/>
    <property type="molecule type" value="Genomic_DNA"/>
</dbReference>
<proteinExistence type="predicted"/>
<name>A0A1V6WD15_PENNA</name>
<reference evidence="3" key="1">
    <citation type="journal article" date="2017" name="Nat. Microbiol.">
        <title>Global analysis of biosynthetic gene clusters reveals vast potential of secondary metabolite production in Penicillium species.</title>
        <authorList>
            <person name="Nielsen J.C."/>
            <person name="Grijseels S."/>
            <person name="Prigent S."/>
            <person name="Ji B."/>
            <person name="Dainat J."/>
            <person name="Nielsen K.F."/>
            <person name="Frisvad J.C."/>
            <person name="Workman M."/>
            <person name="Nielsen J."/>
        </authorList>
    </citation>
    <scope>NUCLEOTIDE SEQUENCE [LARGE SCALE GENOMIC DNA]</scope>
    <source>
        <strain evidence="3">IBT 13039</strain>
    </source>
</reference>
<feature type="non-terminal residue" evidence="2">
    <location>
        <position position="69"/>
    </location>
</feature>
<sequence length="69" mass="7551">TKTVTASPGITRQGVLDRHIEYHTGQTRRPGDLSRSRVRPRPAGMVGRHPEGICVASRTRNMGKDSARG</sequence>
<feature type="non-terminal residue" evidence="2">
    <location>
        <position position="1"/>
    </location>
</feature>
<comment type="caution">
    <text evidence="2">The sequence shown here is derived from an EMBL/GenBank/DDBJ whole genome shotgun (WGS) entry which is preliminary data.</text>
</comment>
<evidence type="ECO:0000313" key="2">
    <source>
        <dbReference type="EMBL" id="OQE60739.1"/>
    </source>
</evidence>
<gene>
    <name evidence="2" type="ORF">PENNAL_c0300G11855</name>
</gene>
<keyword evidence="3" id="KW-1185">Reference proteome</keyword>
<evidence type="ECO:0000256" key="1">
    <source>
        <dbReference type="SAM" id="MobiDB-lite"/>
    </source>
</evidence>
<dbReference type="AlphaFoldDB" id="A0A1V6WD15"/>
<evidence type="ECO:0000313" key="3">
    <source>
        <dbReference type="Proteomes" id="UP000191691"/>
    </source>
</evidence>
<accession>A0A1V6WD15</accession>
<feature type="region of interest" description="Disordered" evidence="1">
    <location>
        <begin position="24"/>
        <end position="69"/>
    </location>
</feature>
<protein>
    <submittedName>
        <fullName evidence="2">Uncharacterized protein</fullName>
    </submittedName>
</protein>
<organism evidence="2 3">
    <name type="scientific">Penicillium nalgiovense</name>
    <dbReference type="NCBI Taxonomy" id="60175"/>
    <lineage>
        <taxon>Eukaryota</taxon>
        <taxon>Fungi</taxon>
        <taxon>Dikarya</taxon>
        <taxon>Ascomycota</taxon>
        <taxon>Pezizomycotina</taxon>
        <taxon>Eurotiomycetes</taxon>
        <taxon>Eurotiomycetidae</taxon>
        <taxon>Eurotiales</taxon>
        <taxon>Aspergillaceae</taxon>
        <taxon>Penicillium</taxon>
    </lineage>
</organism>